<evidence type="ECO:0000313" key="2">
    <source>
        <dbReference type="Proteomes" id="UP001501588"/>
    </source>
</evidence>
<name>A0ABN1FIS8_9PROT</name>
<protein>
    <submittedName>
        <fullName evidence="1">Uncharacterized protein</fullName>
    </submittedName>
</protein>
<proteinExistence type="predicted"/>
<reference evidence="2" key="1">
    <citation type="journal article" date="2019" name="Int. J. Syst. Evol. Microbiol.">
        <title>The Global Catalogue of Microorganisms (GCM) 10K type strain sequencing project: providing services to taxonomists for standard genome sequencing and annotation.</title>
        <authorList>
            <consortium name="The Broad Institute Genomics Platform"/>
            <consortium name="The Broad Institute Genome Sequencing Center for Infectious Disease"/>
            <person name="Wu L."/>
            <person name="Ma J."/>
        </authorList>
    </citation>
    <scope>NUCLEOTIDE SEQUENCE [LARGE SCALE GENOMIC DNA]</scope>
    <source>
        <strain evidence="2">JCM 9933</strain>
    </source>
</reference>
<gene>
    <name evidence="1" type="ORF">GCM10009416_32350</name>
</gene>
<dbReference type="Proteomes" id="UP001501588">
    <property type="component" value="Unassembled WGS sequence"/>
</dbReference>
<accession>A0ABN1FIS8</accession>
<sequence length="257" mass="29184">MQRNSAVEEAISILANTMRLHAESQMRFGNLFKVDREEAINNLDRAFEAKLEAFHTLYDVSKTIFSYFDHGDTALLIAVRNAIHHRNHPLFRSLYSRLFFDGDASRWLGASFLLASYPTLHGSPIRMSHYVRLDDLDARLDPTLVSPYLDASLKGDKAKQRFMLIERQLGLAAIRQKGFSEHYPENQIYLDLVPVFTSAACRTFKAMKAAGITFKGFDAGVYLQLFTSEIEVDLSNPKFEVLPIVFTPQSRTLASRA</sequence>
<evidence type="ECO:0000313" key="1">
    <source>
        <dbReference type="EMBL" id="GAA0591459.1"/>
    </source>
</evidence>
<comment type="caution">
    <text evidence="1">The sequence shown here is derived from an EMBL/GenBank/DDBJ whole genome shotgun (WGS) entry which is preliminary data.</text>
</comment>
<dbReference type="EMBL" id="BAAAFZ010000051">
    <property type="protein sequence ID" value="GAA0591459.1"/>
    <property type="molecule type" value="Genomic_DNA"/>
</dbReference>
<keyword evidence="2" id="KW-1185">Reference proteome</keyword>
<organism evidence="1 2">
    <name type="scientific">Craurococcus roseus</name>
    <dbReference type="NCBI Taxonomy" id="77585"/>
    <lineage>
        <taxon>Bacteria</taxon>
        <taxon>Pseudomonadati</taxon>
        <taxon>Pseudomonadota</taxon>
        <taxon>Alphaproteobacteria</taxon>
        <taxon>Acetobacterales</taxon>
        <taxon>Acetobacteraceae</taxon>
        <taxon>Craurococcus</taxon>
    </lineage>
</organism>